<evidence type="ECO:0000313" key="3">
    <source>
        <dbReference type="EMBL" id="OAN49456.1"/>
    </source>
</evidence>
<name>A0A178MLA8_9PROT</name>
<dbReference type="InterPro" id="IPR005532">
    <property type="entry name" value="SUMF_dom"/>
</dbReference>
<dbReference type="PANTHER" id="PTHR23150:SF35">
    <property type="entry name" value="BLL6746 PROTEIN"/>
    <property type="match status" value="1"/>
</dbReference>
<accession>A0A178MLA8</accession>
<evidence type="ECO:0000313" key="4">
    <source>
        <dbReference type="Proteomes" id="UP000078428"/>
    </source>
</evidence>
<reference evidence="3 4" key="1">
    <citation type="submission" date="2016-04" db="EMBL/GenBank/DDBJ databases">
        <title>Draft genome sequence of freshwater magnetotactic bacteria Magnetospirillum marisnigri SP-1 and Magnetospirillum moscoviense BB-1.</title>
        <authorList>
            <person name="Koziaeva V."/>
            <person name="Dziuba M.V."/>
            <person name="Ivanov T.M."/>
            <person name="Kuznetsov B."/>
            <person name="Grouzdev D.S."/>
        </authorList>
    </citation>
    <scope>NUCLEOTIDE SEQUENCE [LARGE SCALE GENOMIC DNA]</scope>
    <source>
        <strain evidence="3 4">SP-1</strain>
    </source>
</reference>
<feature type="region of interest" description="Disordered" evidence="1">
    <location>
        <begin position="285"/>
        <end position="314"/>
    </location>
</feature>
<dbReference type="Pfam" id="PF03781">
    <property type="entry name" value="FGE-sulfatase"/>
    <property type="match status" value="1"/>
</dbReference>
<evidence type="ECO:0000256" key="1">
    <source>
        <dbReference type="SAM" id="MobiDB-lite"/>
    </source>
</evidence>
<organism evidence="3 4">
    <name type="scientific">Paramagnetospirillum marisnigri</name>
    <dbReference type="NCBI Taxonomy" id="1285242"/>
    <lineage>
        <taxon>Bacteria</taxon>
        <taxon>Pseudomonadati</taxon>
        <taxon>Pseudomonadota</taxon>
        <taxon>Alphaproteobacteria</taxon>
        <taxon>Rhodospirillales</taxon>
        <taxon>Magnetospirillaceae</taxon>
        <taxon>Paramagnetospirillum</taxon>
    </lineage>
</organism>
<proteinExistence type="predicted"/>
<keyword evidence="4" id="KW-1185">Reference proteome</keyword>
<dbReference type="InterPro" id="IPR016187">
    <property type="entry name" value="CTDL_fold"/>
</dbReference>
<sequence>MLTLRYIWPVLLAVGMIVALPMSSPRASELVRLDTPLLCAAKVALVIGNSRYTAGWGRLPGVSDDVDRISVAFAEAGFDVQRAEDLNGAAMRTTIEAFAQDQASGPDDCAIIYYAGHGETLRNGAERVGYLVPVDAPRASADNQTFRRTAISMDEVQRWIDSMRAKHVLVIFDSCFSGSIFQSMRGERHDPPVAVTVSAAYPVRQIIASGTEEQAVPDQSVFAHALVSALAGGADLNRDGYVTGNELGFFLRDIVANQTRGKQTPQFATLMRGISSTKGDFIFQSPVGPASSRGDDANAAAPPPPASPVGNPGRTFQDCPECPQMTILPPGRFYQGSPADEPERNLDEQPRTSIEFRQIIGISTLEATFAQWDACFREGGCTHWLDDKGQGRGRLPVFGVTWDDARQFAAWLNNRPNATCRYRLPTEAEWEYAARGGMTTSRPWGDDLGKGLAACADCGGAAPKAPLPAGSFPANRFGLHDVIGNVWEWVEDCYADQHAGQGSAVQADAGSCASRVIRGGSFATASRGVRSAARAQYPPGRSDMTIGFRVACDFQ</sequence>
<dbReference type="Gene3D" id="3.40.50.1460">
    <property type="match status" value="1"/>
</dbReference>
<gene>
    <name evidence="3" type="ORF">A6A04_19430</name>
</gene>
<dbReference type="SUPFAM" id="SSF52129">
    <property type="entry name" value="Caspase-like"/>
    <property type="match status" value="1"/>
</dbReference>
<dbReference type="InterPro" id="IPR001309">
    <property type="entry name" value="Pept_C14_p20"/>
</dbReference>
<dbReference type="Gene3D" id="3.90.1580.10">
    <property type="entry name" value="paralog of FGE (formylglycine-generating enzyme)"/>
    <property type="match status" value="1"/>
</dbReference>
<dbReference type="OrthoDB" id="112232at2"/>
<protein>
    <recommendedName>
        <fullName evidence="2">Caspase family p20 domain-containing protein</fullName>
    </recommendedName>
</protein>
<dbReference type="GO" id="GO:0006508">
    <property type="term" value="P:proteolysis"/>
    <property type="evidence" value="ECO:0007669"/>
    <property type="project" value="InterPro"/>
</dbReference>
<dbReference type="InterPro" id="IPR051043">
    <property type="entry name" value="Sulfatase_Mod_Factor_Kinase"/>
</dbReference>
<dbReference type="InterPro" id="IPR018247">
    <property type="entry name" value="EF_Hand_1_Ca_BS"/>
</dbReference>
<dbReference type="InterPro" id="IPR029030">
    <property type="entry name" value="Caspase-like_dom_sf"/>
</dbReference>
<dbReference type="GO" id="GO:0004197">
    <property type="term" value="F:cysteine-type endopeptidase activity"/>
    <property type="evidence" value="ECO:0007669"/>
    <property type="project" value="InterPro"/>
</dbReference>
<dbReference type="GO" id="GO:0120147">
    <property type="term" value="F:formylglycine-generating oxidase activity"/>
    <property type="evidence" value="ECO:0007669"/>
    <property type="project" value="TreeGrafter"/>
</dbReference>
<feature type="domain" description="Caspase family p20" evidence="2">
    <location>
        <begin position="40"/>
        <end position="119"/>
    </location>
</feature>
<dbReference type="AlphaFoldDB" id="A0A178MLA8"/>
<dbReference type="PANTHER" id="PTHR23150">
    <property type="entry name" value="SULFATASE MODIFYING FACTOR 1, 2"/>
    <property type="match status" value="1"/>
</dbReference>
<dbReference type="STRING" id="1285242.A6A04_19430"/>
<dbReference type="PROSITE" id="PS00018">
    <property type="entry name" value="EF_HAND_1"/>
    <property type="match status" value="1"/>
</dbReference>
<dbReference type="EMBL" id="LWQT01000063">
    <property type="protein sequence ID" value="OAN49456.1"/>
    <property type="molecule type" value="Genomic_DNA"/>
</dbReference>
<dbReference type="SUPFAM" id="SSF56436">
    <property type="entry name" value="C-type lectin-like"/>
    <property type="match status" value="1"/>
</dbReference>
<dbReference type="Proteomes" id="UP000078428">
    <property type="component" value="Unassembled WGS sequence"/>
</dbReference>
<dbReference type="PROSITE" id="PS50208">
    <property type="entry name" value="CASPASE_P20"/>
    <property type="match status" value="1"/>
</dbReference>
<evidence type="ECO:0000259" key="2">
    <source>
        <dbReference type="PROSITE" id="PS50208"/>
    </source>
</evidence>
<dbReference type="InterPro" id="IPR042095">
    <property type="entry name" value="SUMF_sf"/>
</dbReference>
<dbReference type="InterPro" id="IPR011600">
    <property type="entry name" value="Pept_C14_caspase"/>
</dbReference>
<dbReference type="Pfam" id="PF00656">
    <property type="entry name" value="Peptidase_C14"/>
    <property type="match status" value="1"/>
</dbReference>
<comment type="caution">
    <text evidence="3">The sequence shown here is derived from an EMBL/GenBank/DDBJ whole genome shotgun (WGS) entry which is preliminary data.</text>
</comment>